<dbReference type="Proteomes" id="UP000502327">
    <property type="component" value="Segment"/>
</dbReference>
<dbReference type="RefSeq" id="YP_010071166.1">
    <property type="nucleotide sequence ID" value="NC_054921.1"/>
</dbReference>
<name>A0A6H0XAM1_9CAUD</name>
<evidence type="ECO:0000313" key="2">
    <source>
        <dbReference type="Proteomes" id="UP000502327"/>
    </source>
</evidence>
<dbReference type="KEGG" id="vg:65059837"/>
<proteinExistence type="predicted"/>
<evidence type="ECO:0000313" key="1">
    <source>
        <dbReference type="EMBL" id="QIW91477.1"/>
    </source>
</evidence>
<dbReference type="GeneID" id="65059837"/>
<keyword evidence="2" id="KW-1185">Reference proteome</keyword>
<accession>A0A6H0XAM1</accession>
<protein>
    <submittedName>
        <fullName evidence="1">Uncharacterized protein</fullName>
    </submittedName>
</protein>
<sequence>MDNSCAMEWPKFRENKMRTFLTGPYLSLMNAFTHHSDARVEEICNSGFYVPDSSHLFKEYCTLRLDGGRQSGKSTAVTNFAANWLYDGGTVIVLSNTSAYAKISAGRIKKEFSRYSSDDIRFRLFTDSVRSFVGNRGSKFRGLSLSRILYIIDEPVKSPDMDKIYDIHIETVQHCCNSKCCIGGITRPQFFVIGMQ</sequence>
<organism evidence="1 2">
    <name type="scientific">Escherichia phage vB_EcoM_IME537</name>
    <dbReference type="NCBI Taxonomy" id="2724310"/>
    <lineage>
        <taxon>Viruses</taxon>
        <taxon>Duplodnaviria</taxon>
        <taxon>Heunggongvirae</taxon>
        <taxon>Uroviricota</taxon>
        <taxon>Caudoviricetes</taxon>
        <taxon>Pantevenvirales</taxon>
        <taxon>Straboviridae</taxon>
        <taxon>Tevenvirinae</taxon>
        <taxon>Tequatrovirus</taxon>
        <taxon>Tequatrovirus ime537</taxon>
    </lineage>
</organism>
<dbReference type="EMBL" id="MT179807">
    <property type="protein sequence ID" value="QIW91477.1"/>
    <property type="molecule type" value="Genomic_DNA"/>
</dbReference>
<dbReference type="Gene3D" id="3.40.50.300">
    <property type="entry name" value="P-loop containing nucleotide triphosphate hydrolases"/>
    <property type="match status" value="1"/>
</dbReference>
<reference evidence="1 2" key="1">
    <citation type="submission" date="2020-03" db="EMBL/GenBank/DDBJ databases">
        <authorList>
            <person name="Wu Y."/>
            <person name="Qu Y."/>
        </authorList>
    </citation>
    <scope>NUCLEOTIDE SEQUENCE [LARGE SCALE GENOMIC DNA]</scope>
</reference>
<dbReference type="InterPro" id="IPR027417">
    <property type="entry name" value="P-loop_NTPase"/>
</dbReference>